<dbReference type="Proteomes" id="UP001230035">
    <property type="component" value="Unassembled WGS sequence"/>
</dbReference>
<keyword evidence="2" id="KW-0456">Lyase</keyword>
<name>A0ABT6XM53_9FLAO</name>
<evidence type="ECO:0000313" key="2">
    <source>
        <dbReference type="EMBL" id="MDI9256169.1"/>
    </source>
</evidence>
<protein>
    <submittedName>
        <fullName evidence="2">Uroporphyrinogen-III synthase</fullName>
        <ecNumber evidence="2">4.2.1.75</ecNumber>
    </submittedName>
</protein>
<dbReference type="EC" id="4.2.1.75" evidence="2"/>
<dbReference type="SUPFAM" id="SSF69618">
    <property type="entry name" value="HemD-like"/>
    <property type="match status" value="1"/>
</dbReference>
<dbReference type="Gene3D" id="3.40.50.10090">
    <property type="match status" value="2"/>
</dbReference>
<dbReference type="CDD" id="cd06578">
    <property type="entry name" value="HemD"/>
    <property type="match status" value="1"/>
</dbReference>
<proteinExistence type="predicted"/>
<reference evidence="2 3" key="1">
    <citation type="submission" date="2023-05" db="EMBL/GenBank/DDBJ databases">
        <title>Flavobacterium sedimenti sp. nov., isolated from the sediment.</title>
        <authorList>
            <person name="Wu N."/>
        </authorList>
    </citation>
    <scope>NUCLEOTIDE SEQUENCE [LARGE SCALE GENOMIC DNA]</scope>
    <source>
        <strain evidence="2 3">YZ-48</strain>
    </source>
</reference>
<dbReference type="Pfam" id="PF02602">
    <property type="entry name" value="HEM4"/>
    <property type="match status" value="1"/>
</dbReference>
<feature type="domain" description="Tetrapyrrole biosynthesis uroporphyrinogen III synthase" evidence="1">
    <location>
        <begin position="43"/>
        <end position="212"/>
    </location>
</feature>
<keyword evidence="3" id="KW-1185">Reference proteome</keyword>
<dbReference type="GO" id="GO:0004852">
    <property type="term" value="F:uroporphyrinogen-III synthase activity"/>
    <property type="evidence" value="ECO:0007669"/>
    <property type="project" value="UniProtKB-EC"/>
</dbReference>
<dbReference type="InterPro" id="IPR036108">
    <property type="entry name" value="4pyrrol_syn_uPrphyn_synt_sf"/>
</dbReference>
<organism evidence="2 3">
    <name type="scientific">Flavobacterium sedimenticola</name>
    <dbReference type="NCBI Taxonomy" id="3043286"/>
    <lineage>
        <taxon>Bacteria</taxon>
        <taxon>Pseudomonadati</taxon>
        <taxon>Bacteroidota</taxon>
        <taxon>Flavobacteriia</taxon>
        <taxon>Flavobacteriales</taxon>
        <taxon>Flavobacteriaceae</taxon>
        <taxon>Flavobacterium</taxon>
    </lineage>
</organism>
<dbReference type="EMBL" id="JASGBP010000001">
    <property type="protein sequence ID" value="MDI9256169.1"/>
    <property type="molecule type" value="Genomic_DNA"/>
</dbReference>
<dbReference type="InterPro" id="IPR039793">
    <property type="entry name" value="UROS/Hem4"/>
</dbReference>
<dbReference type="PANTHER" id="PTHR12390">
    <property type="entry name" value="UROPORPHYRINOGEN III SYNTHASE"/>
    <property type="match status" value="1"/>
</dbReference>
<gene>
    <name evidence="2" type="ORF">QHT84_01940</name>
</gene>
<dbReference type="PANTHER" id="PTHR12390:SF0">
    <property type="entry name" value="UROPORPHYRINOGEN-III SYNTHASE"/>
    <property type="match status" value="1"/>
</dbReference>
<evidence type="ECO:0000259" key="1">
    <source>
        <dbReference type="Pfam" id="PF02602"/>
    </source>
</evidence>
<dbReference type="InterPro" id="IPR003754">
    <property type="entry name" value="4pyrrol_synth_uPrphyn_synth"/>
</dbReference>
<sequence>METQIRILSTKKLSDNQKQLLLSANFSVDEADFIHIVSKPFHLENTNDYLIFTSQNAVESLLENEKVTELKTKKCFCVGEKTKALLEANDFDVIASTDYASELASIICNQYGKSSFTFFCGNLRRDILPDSLRLAGITFEEVEVYETQLTPHKAAADLNAILFFSPSGVLSFLKENRLQDEVCFCIGNTTAKALRGITKKVVTANQPTMESTIVKSIEFFNKI</sequence>
<accession>A0ABT6XM53</accession>
<comment type="caution">
    <text evidence="2">The sequence shown here is derived from an EMBL/GenBank/DDBJ whole genome shotgun (WGS) entry which is preliminary data.</text>
</comment>
<evidence type="ECO:0000313" key="3">
    <source>
        <dbReference type="Proteomes" id="UP001230035"/>
    </source>
</evidence>